<protein>
    <submittedName>
        <fullName evidence="1">Uncharacterized protein</fullName>
    </submittedName>
</protein>
<sequence length="70" mass="7394">MPAGYTVQSFFPLRHHAPEATGALLQLGQGPMVLQDVIVRREIGGSSVVVYDEADGPLVQIHISGLVTGP</sequence>
<proteinExistence type="predicted"/>
<reference evidence="1 2" key="1">
    <citation type="submission" date="2014-02" db="EMBL/GenBank/DDBJ databases">
        <title>The small core and large imbalanced accessory genome model reveals a collaborative survival strategy of Sorangium cellulosum strains in nature.</title>
        <authorList>
            <person name="Han K."/>
            <person name="Peng R."/>
            <person name="Blom J."/>
            <person name="Li Y.-Z."/>
        </authorList>
    </citation>
    <scope>NUCLEOTIDE SEQUENCE [LARGE SCALE GENOMIC DNA]</scope>
    <source>
        <strain evidence="1 2">So0008-312</strain>
    </source>
</reference>
<evidence type="ECO:0000313" key="2">
    <source>
        <dbReference type="Proteomes" id="UP000075260"/>
    </source>
</evidence>
<dbReference type="AlphaFoldDB" id="A0A150QJJ5"/>
<name>A0A150QJJ5_SORCE</name>
<comment type="caution">
    <text evidence="1">The sequence shown here is derived from an EMBL/GenBank/DDBJ whole genome shotgun (WGS) entry which is preliminary data.</text>
</comment>
<dbReference type="EMBL" id="JEMA01000612">
    <property type="protein sequence ID" value="KYF67828.1"/>
    <property type="molecule type" value="Genomic_DNA"/>
</dbReference>
<accession>A0A150QJJ5</accession>
<organism evidence="1 2">
    <name type="scientific">Sorangium cellulosum</name>
    <name type="common">Polyangium cellulosum</name>
    <dbReference type="NCBI Taxonomy" id="56"/>
    <lineage>
        <taxon>Bacteria</taxon>
        <taxon>Pseudomonadati</taxon>
        <taxon>Myxococcota</taxon>
        <taxon>Polyangia</taxon>
        <taxon>Polyangiales</taxon>
        <taxon>Polyangiaceae</taxon>
        <taxon>Sorangium</taxon>
    </lineage>
</organism>
<dbReference type="Proteomes" id="UP000075260">
    <property type="component" value="Unassembled WGS sequence"/>
</dbReference>
<evidence type="ECO:0000313" key="1">
    <source>
        <dbReference type="EMBL" id="KYF67828.1"/>
    </source>
</evidence>
<gene>
    <name evidence="1" type="ORF">BE15_37585</name>
</gene>